<proteinExistence type="predicted"/>
<dbReference type="AlphaFoldDB" id="A0A7C4D3B2"/>
<sequence length="115" mass="12510">MIQNDGLRAVVPCDSVDAIREWVRELEAQGEECRVSLKNVDLEELLEKLHELGLQAVLEAVGLEVRGSSGVLVCPVCLSASVRRVDVVGLMPPVYVCEKCGYKGSLLLEVEGSSR</sequence>
<evidence type="ECO:0000313" key="1">
    <source>
        <dbReference type="EMBL" id="HGM46792.1"/>
    </source>
</evidence>
<organism evidence="1">
    <name type="scientific">Thermofilum pendens</name>
    <dbReference type="NCBI Taxonomy" id="2269"/>
    <lineage>
        <taxon>Archaea</taxon>
        <taxon>Thermoproteota</taxon>
        <taxon>Thermoprotei</taxon>
        <taxon>Thermofilales</taxon>
        <taxon>Thermofilaceae</taxon>
        <taxon>Thermofilum</taxon>
    </lineage>
</organism>
<comment type="caution">
    <text evidence="1">The sequence shown here is derived from an EMBL/GenBank/DDBJ whole genome shotgun (WGS) entry which is preliminary data.</text>
</comment>
<dbReference type="EMBL" id="DTBQ01000095">
    <property type="protein sequence ID" value="HGM46792.1"/>
    <property type="molecule type" value="Genomic_DNA"/>
</dbReference>
<protein>
    <submittedName>
        <fullName evidence="1">Uncharacterized protein</fullName>
    </submittedName>
</protein>
<accession>A0A7C4D3B2</accession>
<reference evidence="1" key="1">
    <citation type="journal article" date="2020" name="mSystems">
        <title>Genome- and Community-Level Interaction Insights into Carbon Utilization and Element Cycling Functions of Hydrothermarchaeota in Hydrothermal Sediment.</title>
        <authorList>
            <person name="Zhou Z."/>
            <person name="Liu Y."/>
            <person name="Xu W."/>
            <person name="Pan J."/>
            <person name="Luo Z.H."/>
            <person name="Li M."/>
        </authorList>
    </citation>
    <scope>NUCLEOTIDE SEQUENCE</scope>
    <source>
        <strain evidence="1">SpSt-649</strain>
    </source>
</reference>
<gene>
    <name evidence="1" type="ORF">ENU21_03425</name>
</gene>
<name>A0A7C4D3B2_THEPE</name>